<keyword evidence="12" id="KW-1185">Reference proteome</keyword>
<keyword evidence="6" id="KW-0256">Endoplasmic reticulum</keyword>
<dbReference type="PANTHER" id="PTHR13399:SF2">
    <property type="entry name" value="TRANSLOCON-ASSOCIATED PROTEIN SUBUNIT GAMMA"/>
    <property type="match status" value="1"/>
</dbReference>
<comment type="similarity">
    <text evidence="3">Belongs to the TRAP-gamma family.</text>
</comment>
<feature type="transmembrane region" description="Helical" evidence="10">
    <location>
        <begin position="54"/>
        <end position="75"/>
    </location>
</feature>
<comment type="subcellular location">
    <subcellularLocation>
        <location evidence="2">Endoplasmic reticulum membrane</location>
        <topology evidence="2">Multi-pass membrane protein</topology>
    </subcellularLocation>
</comment>
<organism evidence="11 12">
    <name type="scientific">Portunus trituberculatus</name>
    <name type="common">Swimming crab</name>
    <name type="synonym">Neptunus trituberculatus</name>
    <dbReference type="NCBI Taxonomy" id="210409"/>
    <lineage>
        <taxon>Eukaryota</taxon>
        <taxon>Metazoa</taxon>
        <taxon>Ecdysozoa</taxon>
        <taxon>Arthropoda</taxon>
        <taxon>Crustacea</taxon>
        <taxon>Multicrustacea</taxon>
        <taxon>Malacostraca</taxon>
        <taxon>Eumalacostraca</taxon>
        <taxon>Eucarida</taxon>
        <taxon>Decapoda</taxon>
        <taxon>Pleocyemata</taxon>
        <taxon>Brachyura</taxon>
        <taxon>Eubrachyura</taxon>
        <taxon>Portunoidea</taxon>
        <taxon>Portunidae</taxon>
        <taxon>Portuninae</taxon>
        <taxon>Portunus</taxon>
    </lineage>
</organism>
<evidence type="ECO:0000256" key="8">
    <source>
        <dbReference type="ARBA" id="ARBA00023136"/>
    </source>
</evidence>
<name>A0A5B7EQ99_PORTR</name>
<accession>A0A5B7EQ99</accession>
<evidence type="ECO:0000313" key="12">
    <source>
        <dbReference type="Proteomes" id="UP000324222"/>
    </source>
</evidence>
<feature type="transmembrane region" description="Helical" evidence="10">
    <location>
        <begin position="28"/>
        <end position="48"/>
    </location>
</feature>
<evidence type="ECO:0000256" key="3">
    <source>
        <dbReference type="ARBA" id="ARBA00007990"/>
    </source>
</evidence>
<dbReference type="GO" id="GO:0006614">
    <property type="term" value="P:SRP-dependent cotranslational protein targeting to membrane"/>
    <property type="evidence" value="ECO:0007669"/>
    <property type="project" value="InterPro"/>
</dbReference>
<evidence type="ECO:0000313" key="11">
    <source>
        <dbReference type="EMBL" id="MPC36910.1"/>
    </source>
</evidence>
<dbReference type="GO" id="GO:0005789">
    <property type="term" value="C:endoplasmic reticulum membrane"/>
    <property type="evidence" value="ECO:0007669"/>
    <property type="project" value="UniProtKB-SubCell"/>
</dbReference>
<gene>
    <name evidence="11" type="primary">SSR3</name>
    <name evidence="11" type="ORF">E2C01_030379</name>
</gene>
<evidence type="ECO:0000256" key="2">
    <source>
        <dbReference type="ARBA" id="ARBA00004477"/>
    </source>
</evidence>
<evidence type="ECO:0000256" key="1">
    <source>
        <dbReference type="ARBA" id="ARBA00002838"/>
    </source>
</evidence>
<evidence type="ECO:0000256" key="9">
    <source>
        <dbReference type="ARBA" id="ARBA00030917"/>
    </source>
</evidence>
<dbReference type="PANTHER" id="PTHR13399">
    <property type="entry name" value="TRANSLOCON-ASSOCIATED PROTEIN TRAP , GAMMA SUBUNIT"/>
    <property type="match status" value="1"/>
</dbReference>
<evidence type="ECO:0000256" key="7">
    <source>
        <dbReference type="ARBA" id="ARBA00022989"/>
    </source>
</evidence>
<protein>
    <recommendedName>
        <fullName evidence="4">Translocon-associated protein subunit gamma</fullName>
    </recommendedName>
    <alternativeName>
        <fullName evidence="9">Signal sequence receptor subunit gamma</fullName>
    </alternativeName>
</protein>
<keyword evidence="8 10" id="KW-0472">Membrane</keyword>
<reference evidence="11 12" key="1">
    <citation type="submission" date="2019-05" db="EMBL/GenBank/DDBJ databases">
        <title>Another draft genome of Portunus trituberculatus and its Hox gene families provides insights of decapod evolution.</title>
        <authorList>
            <person name="Jeong J.-H."/>
            <person name="Song I."/>
            <person name="Kim S."/>
            <person name="Choi T."/>
            <person name="Kim D."/>
            <person name="Ryu S."/>
            <person name="Kim W."/>
        </authorList>
    </citation>
    <scope>NUCLEOTIDE SEQUENCE [LARGE SCALE GENOMIC DNA]</scope>
    <source>
        <tissue evidence="11">Muscle</tissue>
    </source>
</reference>
<keyword evidence="5 10" id="KW-0812">Transmembrane</keyword>
<dbReference type="OrthoDB" id="10059529at2759"/>
<dbReference type="EMBL" id="VSRR010003633">
    <property type="protein sequence ID" value="MPC36910.1"/>
    <property type="molecule type" value="Genomic_DNA"/>
</dbReference>
<comment type="caution">
    <text evidence="11">The sequence shown here is derived from an EMBL/GenBank/DDBJ whole genome shotgun (WGS) entry which is preliminary data.</text>
</comment>
<evidence type="ECO:0000256" key="5">
    <source>
        <dbReference type="ARBA" id="ARBA00022692"/>
    </source>
</evidence>
<evidence type="ECO:0000256" key="6">
    <source>
        <dbReference type="ARBA" id="ARBA00022824"/>
    </source>
</evidence>
<dbReference type="InterPro" id="IPR009779">
    <property type="entry name" value="SSR3"/>
</dbReference>
<proteinExistence type="inferred from homology"/>
<comment type="function">
    <text evidence="1">TRAP proteins are part of a complex whose function is to bind calcium to the ER membrane and thereby regulate the retention of ER resident proteins.</text>
</comment>
<dbReference type="Proteomes" id="UP000324222">
    <property type="component" value="Unassembled WGS sequence"/>
</dbReference>
<keyword evidence="7 10" id="KW-1133">Transmembrane helix</keyword>
<evidence type="ECO:0000256" key="4">
    <source>
        <dbReference type="ARBA" id="ARBA00022231"/>
    </source>
</evidence>
<sequence>MVAKGKLTKEEELLLQDFSRNVSKKSSIIFYFNALIVSAIPIWLFWRIHMMDPLSSAAIFGLVTAIATYLVAFAYMNTKFVLKHKVAQKVEDAVTREVMRKLSDDKKMAKKEKDESLYGLGDRRLGDKLTGRQVVVVYHCMMEDDPPSGIECCVDQYIQDPNDIRHLSPQQYFECSEGRWNSSVHYQQGYFSLTQVNQVAVD</sequence>
<dbReference type="AlphaFoldDB" id="A0A5B7EQ99"/>
<dbReference type="Pfam" id="PF07074">
    <property type="entry name" value="TRAP-gamma"/>
    <property type="match status" value="1"/>
</dbReference>
<evidence type="ECO:0000256" key="10">
    <source>
        <dbReference type="SAM" id="Phobius"/>
    </source>
</evidence>